<accession>Q2RSD8</accession>
<gene>
    <name evidence="2" type="ordered locus">Rru_A2157</name>
</gene>
<feature type="domain" description="Peptidase C51" evidence="1">
    <location>
        <begin position="34"/>
        <end position="162"/>
    </location>
</feature>
<dbReference type="InterPro" id="IPR007921">
    <property type="entry name" value="CHAP_dom"/>
</dbReference>
<reference evidence="2 3" key="1">
    <citation type="journal article" date="2011" name="Stand. Genomic Sci.">
        <title>Complete genome sequence of Rhodospirillum rubrum type strain (S1).</title>
        <authorList>
            <person name="Munk A.C."/>
            <person name="Copeland A."/>
            <person name="Lucas S."/>
            <person name="Lapidus A."/>
            <person name="Del Rio T.G."/>
            <person name="Barry K."/>
            <person name="Detter J.C."/>
            <person name="Hammon N."/>
            <person name="Israni S."/>
            <person name="Pitluck S."/>
            <person name="Brettin T."/>
            <person name="Bruce D."/>
            <person name="Han C."/>
            <person name="Tapia R."/>
            <person name="Gilna P."/>
            <person name="Schmutz J."/>
            <person name="Larimer F."/>
            <person name="Land M."/>
            <person name="Kyrpides N.C."/>
            <person name="Mavromatis K."/>
            <person name="Richardson P."/>
            <person name="Rohde M."/>
            <person name="Goker M."/>
            <person name="Klenk H.P."/>
            <person name="Zhang Y."/>
            <person name="Roberts G.P."/>
            <person name="Reslewic S."/>
            <person name="Schwartz D.C."/>
        </authorList>
    </citation>
    <scope>NUCLEOTIDE SEQUENCE [LARGE SCALE GENOMIC DNA]</scope>
    <source>
        <strain evidence="3">ATCC 11170 / ATH 1.1.1 / DSM 467 / LMG 4362 / NCIMB 8255 / S1</strain>
    </source>
</reference>
<organism evidence="2 3">
    <name type="scientific">Rhodospirillum rubrum (strain ATCC 11170 / ATH 1.1.1 / DSM 467 / LMG 4362 / NCIMB 8255 / S1)</name>
    <dbReference type="NCBI Taxonomy" id="269796"/>
    <lineage>
        <taxon>Bacteria</taxon>
        <taxon>Pseudomonadati</taxon>
        <taxon>Pseudomonadota</taxon>
        <taxon>Alphaproteobacteria</taxon>
        <taxon>Rhodospirillales</taxon>
        <taxon>Rhodospirillaceae</taxon>
        <taxon>Rhodospirillum</taxon>
    </lineage>
</organism>
<dbReference type="InterPro" id="IPR038765">
    <property type="entry name" value="Papain-like_cys_pep_sf"/>
</dbReference>
<dbReference type="SUPFAM" id="SSF54001">
    <property type="entry name" value="Cysteine proteinases"/>
    <property type="match status" value="1"/>
</dbReference>
<evidence type="ECO:0000259" key="1">
    <source>
        <dbReference type="PROSITE" id="PS50911"/>
    </source>
</evidence>
<dbReference type="PATRIC" id="fig|269796.9.peg.2250"/>
<evidence type="ECO:0000313" key="3">
    <source>
        <dbReference type="Proteomes" id="UP000001929"/>
    </source>
</evidence>
<proteinExistence type="predicted"/>
<dbReference type="PhylomeDB" id="Q2RSD8"/>
<dbReference type="EnsemblBacteria" id="ABC22957">
    <property type="protein sequence ID" value="ABC22957"/>
    <property type="gene ID" value="Rru_A2157"/>
</dbReference>
<keyword evidence="3" id="KW-1185">Reference proteome</keyword>
<dbReference type="Pfam" id="PF05257">
    <property type="entry name" value="CHAP"/>
    <property type="match status" value="1"/>
</dbReference>
<dbReference type="STRING" id="269796.Rru_A2157"/>
<dbReference type="AlphaFoldDB" id="Q2RSD8"/>
<name>Q2RSD8_RHORT</name>
<dbReference type="PROSITE" id="PS50911">
    <property type="entry name" value="CHAP"/>
    <property type="match status" value="1"/>
</dbReference>
<dbReference type="eggNOG" id="COG3942">
    <property type="taxonomic scope" value="Bacteria"/>
</dbReference>
<dbReference type="KEGG" id="rru:Rru_A2157"/>
<dbReference type="RefSeq" id="WP_011390006.1">
    <property type="nucleotide sequence ID" value="NC_007643.1"/>
</dbReference>
<evidence type="ECO:0000313" key="2">
    <source>
        <dbReference type="EMBL" id="ABC22957.1"/>
    </source>
</evidence>
<sequence>MTAPLPMPRPSSRKLGVIFVLLAPLLLGACAGNTGRSMGPSTGAMRVPAYPDRDGFVWCVPYARYVSGVALSGDAGHWWDQARGRYDRGQTPRLGSVLALRATERLRSGHVAVVTAIESRRAIRVAHANWGWNDKTRGRVYEDMPVVDVSRDNDWTEVRFLHPDIGDYGRSYPAHGFIYPATMAQATPAADQTLASR</sequence>
<dbReference type="EMBL" id="CP000230">
    <property type="protein sequence ID" value="ABC22957.1"/>
    <property type="molecule type" value="Genomic_DNA"/>
</dbReference>
<dbReference type="Gene3D" id="3.90.1720.10">
    <property type="entry name" value="endopeptidase domain like (from Nostoc punctiforme)"/>
    <property type="match status" value="1"/>
</dbReference>
<protein>
    <submittedName>
        <fullName evidence="2">CHAP</fullName>
    </submittedName>
</protein>
<dbReference type="Proteomes" id="UP000001929">
    <property type="component" value="Chromosome"/>
</dbReference>
<dbReference type="HOGENOM" id="CLU_104965_1_1_5"/>